<dbReference type="Gene3D" id="1.40.20.10">
    <property type="entry name" value="CHAD domain"/>
    <property type="match status" value="1"/>
</dbReference>
<protein>
    <submittedName>
        <fullName evidence="1">Uncharacterized protein</fullName>
    </submittedName>
</protein>
<dbReference type="Proteomes" id="UP000240317">
    <property type="component" value="Unassembled WGS sequence"/>
</dbReference>
<evidence type="ECO:0000313" key="1">
    <source>
        <dbReference type="EMBL" id="PTA66641.1"/>
    </source>
</evidence>
<gene>
    <name evidence="1" type="ORF">C8263_16875</name>
</gene>
<sequence length="181" mass="21088">MPHFSKTARTLRRLWSALQSGDPGAVHEVRKLTRRAQAQLRVARAPKRTRRAWRDLRRAVAAVRDRDAVGEQLVQALKELKVPPQVLSEFQSTWAGRRSRTFAAVSWPDPPPAVKRPRAWKARVRKTLRRDAHHLLREAEQVFHTDCRPFPYHPGKSLMFLQFPEIRICSCSLRSKKFRNT</sequence>
<dbReference type="InterPro" id="IPR038186">
    <property type="entry name" value="CHAD_dom_sf"/>
</dbReference>
<dbReference type="AlphaFoldDB" id="A0A2T3W409"/>
<comment type="caution">
    <text evidence="1">The sequence shown here is derived from an EMBL/GenBank/DDBJ whole genome shotgun (WGS) entry which is preliminary data.</text>
</comment>
<dbReference type="OrthoDB" id="65171at2"/>
<proteinExistence type="predicted"/>
<accession>A0A2T3W409</accession>
<name>A0A2T3W409_9DEIO</name>
<reference evidence="1 2" key="1">
    <citation type="submission" date="2018-03" db="EMBL/GenBank/DDBJ databases">
        <title>Draft genome of Deinococcus sp. OD32.</title>
        <authorList>
            <person name="Wang X.-P."/>
            <person name="Du Z.-J."/>
        </authorList>
    </citation>
    <scope>NUCLEOTIDE SEQUENCE [LARGE SCALE GENOMIC DNA]</scope>
    <source>
        <strain evidence="1 2">OD32</strain>
    </source>
</reference>
<dbReference type="EMBL" id="PYSV01000023">
    <property type="protein sequence ID" value="PTA66641.1"/>
    <property type="molecule type" value="Genomic_DNA"/>
</dbReference>
<keyword evidence="2" id="KW-1185">Reference proteome</keyword>
<evidence type="ECO:0000313" key="2">
    <source>
        <dbReference type="Proteomes" id="UP000240317"/>
    </source>
</evidence>
<dbReference type="RefSeq" id="WP_107139310.1">
    <property type="nucleotide sequence ID" value="NZ_PYSV01000023.1"/>
</dbReference>
<organism evidence="1 2">
    <name type="scientific">Deinococcus arcticus</name>
    <dbReference type="NCBI Taxonomy" id="2136176"/>
    <lineage>
        <taxon>Bacteria</taxon>
        <taxon>Thermotogati</taxon>
        <taxon>Deinococcota</taxon>
        <taxon>Deinococci</taxon>
        <taxon>Deinococcales</taxon>
        <taxon>Deinococcaceae</taxon>
        <taxon>Deinococcus</taxon>
    </lineage>
</organism>